<keyword evidence="8" id="KW-1185">Reference proteome</keyword>
<feature type="transmembrane region" description="Helical" evidence="6">
    <location>
        <begin position="108"/>
        <end position="126"/>
    </location>
</feature>
<evidence type="ECO:0000256" key="3">
    <source>
        <dbReference type="ARBA" id="ARBA00022692"/>
    </source>
</evidence>
<feature type="transmembrane region" description="Helical" evidence="6">
    <location>
        <begin position="68"/>
        <end position="88"/>
    </location>
</feature>
<evidence type="ECO:0000313" key="7">
    <source>
        <dbReference type="EMBL" id="MCX2524536.1"/>
    </source>
</evidence>
<keyword evidence="3 6" id="KW-0812">Transmembrane</keyword>
<gene>
    <name evidence="7" type="ORF">OQ287_09795</name>
</gene>
<dbReference type="AlphaFoldDB" id="A0AA41ZH23"/>
<reference evidence="7" key="1">
    <citation type="submission" date="2022-11" db="EMBL/GenBank/DDBJ databases">
        <title>Larsenimonas rhizosphaerae sp. nov., isolated from a tidal mudflat.</title>
        <authorList>
            <person name="Lee S.D."/>
            <person name="Kim I.S."/>
        </authorList>
    </citation>
    <scope>NUCLEOTIDE SEQUENCE</scope>
    <source>
        <strain evidence="7">GH2-1</strain>
    </source>
</reference>
<dbReference type="PANTHER" id="PTHR30086:SF20">
    <property type="entry name" value="ARGININE EXPORTER PROTEIN ARGO-RELATED"/>
    <property type="match status" value="1"/>
</dbReference>
<keyword evidence="4 6" id="KW-1133">Transmembrane helix</keyword>
<feature type="transmembrane region" description="Helical" evidence="6">
    <location>
        <begin position="6"/>
        <end position="26"/>
    </location>
</feature>
<dbReference type="InterPro" id="IPR001123">
    <property type="entry name" value="LeuE-type"/>
</dbReference>
<sequence length="208" mass="22539">MLTTLLHGFLTGLGLIVAIGPQNALVLKQGLLRRHVGLAIGCCAGADILLIASGALSLGPWLSRHASWLLGMNLVAAMVLFLYGLLAWRRVFFPAALEASRSGISSRMALVMQLAGVTLLNPHVYLDTWVLLGGMTAGLPLRLQPWFSGGAMLASLVWFLALGQGARYLAPVLARPAAWRVIDAMIAVIMWWLAWRLGYEVWDDPLLT</sequence>
<evidence type="ECO:0000256" key="6">
    <source>
        <dbReference type="SAM" id="Phobius"/>
    </source>
</evidence>
<dbReference type="Proteomes" id="UP001165678">
    <property type="component" value="Unassembled WGS sequence"/>
</dbReference>
<feature type="transmembrane region" description="Helical" evidence="6">
    <location>
        <begin position="177"/>
        <end position="195"/>
    </location>
</feature>
<feature type="transmembrane region" description="Helical" evidence="6">
    <location>
        <begin position="38"/>
        <end position="62"/>
    </location>
</feature>
<comment type="subcellular location">
    <subcellularLocation>
        <location evidence="1">Cell membrane</location>
        <topology evidence="1">Multi-pass membrane protein</topology>
    </subcellularLocation>
</comment>
<keyword evidence="2" id="KW-1003">Cell membrane</keyword>
<dbReference type="RefSeq" id="WP_265896309.1">
    <property type="nucleotide sequence ID" value="NZ_JAPIVE010000002.1"/>
</dbReference>
<dbReference type="EMBL" id="JAPIVE010000002">
    <property type="protein sequence ID" value="MCX2524536.1"/>
    <property type="molecule type" value="Genomic_DNA"/>
</dbReference>
<keyword evidence="5 6" id="KW-0472">Membrane</keyword>
<protein>
    <submittedName>
        <fullName evidence="7">LysE family transporter</fullName>
    </submittedName>
</protein>
<organism evidence="7 8">
    <name type="scientific">Larsenimonas rhizosphaerae</name>
    <dbReference type="NCBI Taxonomy" id="2944682"/>
    <lineage>
        <taxon>Bacteria</taxon>
        <taxon>Pseudomonadati</taxon>
        <taxon>Pseudomonadota</taxon>
        <taxon>Gammaproteobacteria</taxon>
        <taxon>Oceanospirillales</taxon>
        <taxon>Halomonadaceae</taxon>
        <taxon>Larsenimonas</taxon>
    </lineage>
</organism>
<dbReference type="GO" id="GO:0005886">
    <property type="term" value="C:plasma membrane"/>
    <property type="evidence" value="ECO:0007669"/>
    <property type="project" value="UniProtKB-SubCell"/>
</dbReference>
<evidence type="ECO:0000256" key="2">
    <source>
        <dbReference type="ARBA" id="ARBA00022475"/>
    </source>
</evidence>
<name>A0AA41ZH23_9GAMM</name>
<dbReference type="Pfam" id="PF01810">
    <property type="entry name" value="LysE"/>
    <property type="match status" value="1"/>
</dbReference>
<proteinExistence type="predicted"/>
<evidence type="ECO:0000256" key="5">
    <source>
        <dbReference type="ARBA" id="ARBA00023136"/>
    </source>
</evidence>
<accession>A0AA41ZH23</accession>
<evidence type="ECO:0000313" key="8">
    <source>
        <dbReference type="Proteomes" id="UP001165678"/>
    </source>
</evidence>
<comment type="caution">
    <text evidence="7">The sequence shown here is derived from an EMBL/GenBank/DDBJ whole genome shotgun (WGS) entry which is preliminary data.</text>
</comment>
<evidence type="ECO:0000256" key="4">
    <source>
        <dbReference type="ARBA" id="ARBA00022989"/>
    </source>
</evidence>
<dbReference type="GO" id="GO:0015171">
    <property type="term" value="F:amino acid transmembrane transporter activity"/>
    <property type="evidence" value="ECO:0007669"/>
    <property type="project" value="TreeGrafter"/>
</dbReference>
<evidence type="ECO:0000256" key="1">
    <source>
        <dbReference type="ARBA" id="ARBA00004651"/>
    </source>
</evidence>
<dbReference type="PANTHER" id="PTHR30086">
    <property type="entry name" value="ARGININE EXPORTER PROTEIN ARGO"/>
    <property type="match status" value="1"/>
</dbReference>
<feature type="transmembrane region" description="Helical" evidence="6">
    <location>
        <begin position="146"/>
        <end position="165"/>
    </location>
</feature>